<dbReference type="GO" id="GO:0006457">
    <property type="term" value="P:protein folding"/>
    <property type="evidence" value="ECO:0007669"/>
    <property type="project" value="InterPro"/>
</dbReference>
<dbReference type="PANTHER" id="PTHR12674:SF2">
    <property type="entry name" value="PREFOLDIN SUBUNIT 5"/>
    <property type="match status" value="1"/>
</dbReference>
<comment type="similarity">
    <text evidence="2">Belongs to the prefoldin subunit alpha family.</text>
</comment>
<dbReference type="InterPro" id="IPR009053">
    <property type="entry name" value="Prefoldin"/>
</dbReference>
<protein>
    <submittedName>
        <fullName evidence="4">Prefoldin, alpha subunit</fullName>
    </submittedName>
</protein>
<dbReference type="SUPFAM" id="SSF46579">
    <property type="entry name" value="Prefoldin"/>
    <property type="match status" value="1"/>
</dbReference>
<proteinExistence type="inferred from homology"/>
<dbReference type="Pfam" id="PF02996">
    <property type="entry name" value="Prefoldin"/>
    <property type="match status" value="1"/>
</dbReference>
<dbReference type="InterPro" id="IPR004127">
    <property type="entry name" value="Prefoldin_subunit_alpha"/>
</dbReference>
<dbReference type="GO" id="GO:0005737">
    <property type="term" value="C:cytoplasm"/>
    <property type="evidence" value="ECO:0007669"/>
    <property type="project" value="TreeGrafter"/>
</dbReference>
<reference evidence="4 5" key="1">
    <citation type="submission" date="2013-02" db="EMBL/GenBank/DDBJ databases">
        <title>The Genome Annotation of Plasmodium falciparum Vietnam Oak-Knoll (FVO).</title>
        <authorList>
            <consortium name="The Broad Institute Genome Sequencing Platform"/>
            <consortium name="The Broad Institute Genome Sequencing Center for Infectious Disease"/>
            <person name="Neafsey D."/>
            <person name="Hoffman S."/>
            <person name="Volkman S."/>
            <person name="Rosenthal P."/>
            <person name="Walker B."/>
            <person name="Young S.K."/>
            <person name="Zeng Q."/>
            <person name="Gargeya S."/>
            <person name="Fitzgerald M."/>
            <person name="Haas B."/>
            <person name="Abouelleil A."/>
            <person name="Allen A.W."/>
            <person name="Alvarado L."/>
            <person name="Arachchi H.M."/>
            <person name="Berlin A.M."/>
            <person name="Chapman S.B."/>
            <person name="Gainer-Dewar J."/>
            <person name="Goldberg J."/>
            <person name="Griggs A."/>
            <person name="Gujja S."/>
            <person name="Hansen M."/>
            <person name="Howarth C."/>
            <person name="Imamovic A."/>
            <person name="Ireland A."/>
            <person name="Larimer J."/>
            <person name="McCowan C."/>
            <person name="Murphy C."/>
            <person name="Pearson M."/>
            <person name="Poon T.W."/>
            <person name="Priest M."/>
            <person name="Roberts A."/>
            <person name="Saif S."/>
            <person name="Shea T."/>
            <person name="Sisk P."/>
            <person name="Sykes S."/>
            <person name="Wortman J."/>
            <person name="Nusbaum C."/>
            <person name="Birren B."/>
        </authorList>
    </citation>
    <scope>NUCLEOTIDE SEQUENCE [LARGE SCALE GENOMIC DNA]</scope>
    <source>
        <strain evidence="5">Vietnam Oak-Knoll (FVO)</strain>
    </source>
</reference>
<dbReference type="AlphaFoldDB" id="A0A024V4J8"/>
<dbReference type="InterPro" id="IPR011599">
    <property type="entry name" value="PFD_alpha_archaea"/>
</dbReference>
<dbReference type="CDD" id="cd23158">
    <property type="entry name" value="Prefoldin_UXT"/>
    <property type="match status" value="1"/>
</dbReference>
<evidence type="ECO:0000313" key="4">
    <source>
        <dbReference type="EMBL" id="ETW17948.1"/>
    </source>
</evidence>
<keyword evidence="3" id="KW-0175">Coiled coil</keyword>
<organism evidence="4 5">
    <name type="scientific">Plasmodium falciparum Vietnam Oak-Knoll</name>
    <name type="common">FVO</name>
    <dbReference type="NCBI Taxonomy" id="1036723"/>
    <lineage>
        <taxon>Eukaryota</taxon>
        <taxon>Sar</taxon>
        <taxon>Alveolata</taxon>
        <taxon>Apicomplexa</taxon>
        <taxon>Aconoidasida</taxon>
        <taxon>Haemosporida</taxon>
        <taxon>Plasmodiidae</taxon>
        <taxon>Plasmodium</taxon>
        <taxon>Plasmodium (Laverania)</taxon>
    </lineage>
</organism>
<dbReference type="OrthoDB" id="433124at2759"/>
<evidence type="ECO:0000313" key="5">
    <source>
        <dbReference type="Proteomes" id="UP000030690"/>
    </source>
</evidence>
<dbReference type="Proteomes" id="UP000030690">
    <property type="component" value="Unassembled WGS sequence"/>
</dbReference>
<reference evidence="4 5" key="2">
    <citation type="submission" date="2013-02" db="EMBL/GenBank/DDBJ databases">
        <title>The Genome Sequence of Plasmodium falciparum Vietnam Oak-Knoll (FVO).</title>
        <authorList>
            <consortium name="The Broad Institute Genome Sequencing Platform"/>
            <consortium name="The Broad Institute Genome Sequencing Center for Infectious Disease"/>
            <person name="Neafsey D."/>
            <person name="Cheeseman I."/>
            <person name="Volkman S."/>
            <person name="Adams J."/>
            <person name="Walker B."/>
            <person name="Young S.K."/>
            <person name="Zeng Q."/>
            <person name="Gargeya S."/>
            <person name="Fitzgerald M."/>
            <person name="Haas B."/>
            <person name="Abouelleil A."/>
            <person name="Alvarado L."/>
            <person name="Arachchi H.M."/>
            <person name="Berlin A.M."/>
            <person name="Chapman S.B."/>
            <person name="Dewar J."/>
            <person name="Goldberg J."/>
            <person name="Griggs A."/>
            <person name="Gujja S."/>
            <person name="Hansen M."/>
            <person name="Howarth C."/>
            <person name="Imamovic A."/>
            <person name="Larimer J."/>
            <person name="McCowan C."/>
            <person name="Murphy C."/>
            <person name="Neiman D."/>
            <person name="Pearson M."/>
            <person name="Priest M."/>
            <person name="Roberts A."/>
            <person name="Saif S."/>
            <person name="Shea T."/>
            <person name="Sisk P."/>
            <person name="Sykes S."/>
            <person name="Wortman J."/>
            <person name="Nusbaum C."/>
            <person name="Birren B."/>
        </authorList>
    </citation>
    <scope>NUCLEOTIDE SEQUENCE [LARGE SCALE GENOMIC DNA]</scope>
    <source>
        <strain evidence="5">Vietnam Oak-Knoll (FVO)</strain>
    </source>
</reference>
<name>A0A024V4J8_PLAFA</name>
<dbReference type="GO" id="GO:0000122">
    <property type="term" value="P:negative regulation of transcription by RNA polymerase II"/>
    <property type="evidence" value="ECO:0007669"/>
    <property type="project" value="InterPro"/>
</dbReference>
<dbReference type="InterPro" id="IPR003994">
    <property type="entry name" value="UXT"/>
</dbReference>
<dbReference type="GO" id="GO:0003714">
    <property type="term" value="F:transcription corepressor activity"/>
    <property type="evidence" value="ECO:0007669"/>
    <property type="project" value="InterPro"/>
</dbReference>
<comment type="similarity">
    <text evidence="1">Belongs to the UXT family.</text>
</comment>
<dbReference type="PRINTS" id="PR01502">
    <property type="entry name" value="UXTPROTEIN"/>
</dbReference>
<evidence type="ECO:0000256" key="2">
    <source>
        <dbReference type="ARBA" id="ARBA00010048"/>
    </source>
</evidence>
<dbReference type="GO" id="GO:0051082">
    <property type="term" value="F:unfolded protein binding"/>
    <property type="evidence" value="ECO:0007669"/>
    <property type="project" value="InterPro"/>
</dbReference>
<accession>A0A024V4J8</accession>
<feature type="coiled-coil region" evidence="3">
    <location>
        <begin position="109"/>
        <end position="136"/>
    </location>
</feature>
<evidence type="ECO:0000256" key="1">
    <source>
        <dbReference type="ARBA" id="ARBA00007666"/>
    </source>
</evidence>
<dbReference type="PANTHER" id="PTHR12674">
    <property type="entry name" value="PREFOLDIN SUBUNIT 5"/>
    <property type="match status" value="1"/>
</dbReference>
<dbReference type="SMR" id="A0A024V4J8"/>
<sequence>MSNLYDILGKAVINKEKKDEFQNLILKSEGFIDDVLHEKLRERQKKRDEILQDLFDMEILIENLKLFVNMKDKSEVETLTSLGCDSYVYADIINKNKIFIQLGYEFYLEMTLEEAIKFLKKKINLYEEKLSYWNKQISHVKAHIQILMRAISNLT</sequence>
<dbReference type="Gene3D" id="1.10.287.370">
    <property type="match status" value="1"/>
</dbReference>
<evidence type="ECO:0000256" key="3">
    <source>
        <dbReference type="SAM" id="Coils"/>
    </source>
</evidence>
<gene>
    <name evidence="4" type="ORF">PFFVO_03175</name>
</gene>
<dbReference type="GO" id="GO:0016272">
    <property type="term" value="C:prefoldin complex"/>
    <property type="evidence" value="ECO:0007669"/>
    <property type="project" value="InterPro"/>
</dbReference>
<dbReference type="EMBL" id="KI925085">
    <property type="protein sequence ID" value="ETW17948.1"/>
    <property type="molecule type" value="Genomic_DNA"/>
</dbReference>